<feature type="region of interest" description="Disordered" evidence="3">
    <location>
        <begin position="988"/>
        <end position="1008"/>
    </location>
</feature>
<feature type="compositionally biased region" description="Polar residues" evidence="3">
    <location>
        <begin position="835"/>
        <end position="859"/>
    </location>
</feature>
<feature type="compositionally biased region" description="Polar residues" evidence="3">
    <location>
        <begin position="709"/>
        <end position="724"/>
    </location>
</feature>
<evidence type="ECO:0000259" key="4">
    <source>
        <dbReference type="PROSITE" id="PS50102"/>
    </source>
</evidence>
<keyword evidence="1" id="KW-0694">RNA-binding</keyword>
<evidence type="ECO:0000256" key="1">
    <source>
        <dbReference type="PROSITE-ProRule" id="PRU00176"/>
    </source>
</evidence>
<feature type="region of interest" description="Disordered" evidence="3">
    <location>
        <begin position="1"/>
        <end position="23"/>
    </location>
</feature>
<organism evidence="5 6">
    <name type="scientific">Tritrichomonas foetus</name>
    <dbReference type="NCBI Taxonomy" id="1144522"/>
    <lineage>
        <taxon>Eukaryota</taxon>
        <taxon>Metamonada</taxon>
        <taxon>Parabasalia</taxon>
        <taxon>Tritrichomonadida</taxon>
        <taxon>Tritrichomonadidae</taxon>
        <taxon>Tritrichomonas</taxon>
    </lineage>
</organism>
<evidence type="ECO:0000256" key="3">
    <source>
        <dbReference type="SAM" id="MobiDB-lite"/>
    </source>
</evidence>
<dbReference type="AlphaFoldDB" id="A0A1J4K0S8"/>
<gene>
    <name evidence="5" type="ORF">TRFO_29269</name>
</gene>
<feature type="coiled-coil region" evidence="2">
    <location>
        <begin position="63"/>
        <end position="97"/>
    </location>
</feature>
<feature type="compositionally biased region" description="Low complexity" evidence="3">
    <location>
        <begin position="1035"/>
        <end position="1045"/>
    </location>
</feature>
<feature type="region of interest" description="Disordered" evidence="3">
    <location>
        <begin position="708"/>
        <end position="800"/>
    </location>
</feature>
<feature type="region of interest" description="Disordered" evidence="3">
    <location>
        <begin position="370"/>
        <end position="440"/>
    </location>
</feature>
<name>A0A1J4K0S8_9EUKA</name>
<feature type="region of interest" description="Disordered" evidence="3">
    <location>
        <begin position="598"/>
        <end position="637"/>
    </location>
</feature>
<comment type="caution">
    <text evidence="5">The sequence shown here is derived from an EMBL/GenBank/DDBJ whole genome shotgun (WGS) entry which is preliminary data.</text>
</comment>
<feature type="compositionally biased region" description="Basic and acidic residues" evidence="3">
    <location>
        <begin position="504"/>
        <end position="567"/>
    </location>
</feature>
<dbReference type="Gene3D" id="3.30.70.330">
    <property type="match status" value="1"/>
</dbReference>
<dbReference type="RefSeq" id="XP_068356484.1">
    <property type="nucleotide sequence ID" value="XM_068506681.1"/>
</dbReference>
<reference evidence="5" key="1">
    <citation type="submission" date="2016-10" db="EMBL/GenBank/DDBJ databases">
        <authorList>
            <person name="Benchimol M."/>
            <person name="Almeida L.G."/>
            <person name="Vasconcelos A.T."/>
            <person name="Perreira-Neves A."/>
            <person name="Rosa I.A."/>
            <person name="Tasca T."/>
            <person name="Bogo M.R."/>
            <person name="de Souza W."/>
        </authorList>
    </citation>
    <scope>NUCLEOTIDE SEQUENCE [LARGE SCALE GENOMIC DNA]</scope>
    <source>
        <strain evidence="5">K</strain>
    </source>
</reference>
<feature type="compositionally biased region" description="Polar residues" evidence="3">
    <location>
        <begin position="474"/>
        <end position="503"/>
    </location>
</feature>
<feature type="coiled-coil region" evidence="2">
    <location>
        <begin position="123"/>
        <end position="190"/>
    </location>
</feature>
<feature type="region of interest" description="Disordered" evidence="3">
    <location>
        <begin position="462"/>
        <end position="567"/>
    </location>
</feature>
<proteinExistence type="predicted"/>
<protein>
    <recommendedName>
        <fullName evidence="4">RRM domain-containing protein</fullName>
    </recommendedName>
</protein>
<feature type="coiled-coil region" evidence="2">
    <location>
        <begin position="217"/>
        <end position="268"/>
    </location>
</feature>
<feature type="compositionally biased region" description="Basic and acidic residues" evidence="3">
    <location>
        <begin position="377"/>
        <end position="402"/>
    </location>
</feature>
<evidence type="ECO:0000256" key="2">
    <source>
        <dbReference type="SAM" id="Coils"/>
    </source>
</evidence>
<dbReference type="GO" id="GO:0003723">
    <property type="term" value="F:RNA binding"/>
    <property type="evidence" value="ECO:0007669"/>
    <property type="project" value="UniProtKB-UniRule"/>
</dbReference>
<feature type="compositionally biased region" description="Basic and acidic residues" evidence="3">
    <location>
        <begin position="738"/>
        <end position="753"/>
    </location>
</feature>
<dbReference type="Proteomes" id="UP000179807">
    <property type="component" value="Unassembled WGS sequence"/>
</dbReference>
<feature type="region of interest" description="Disordered" evidence="3">
    <location>
        <begin position="833"/>
        <end position="860"/>
    </location>
</feature>
<dbReference type="PROSITE" id="PS50102">
    <property type="entry name" value="RRM"/>
    <property type="match status" value="1"/>
</dbReference>
<dbReference type="EMBL" id="MLAK01000830">
    <property type="protein sequence ID" value="OHT03348.1"/>
    <property type="molecule type" value="Genomic_DNA"/>
</dbReference>
<dbReference type="CDD" id="cd00590">
    <property type="entry name" value="RRM_SF"/>
    <property type="match status" value="1"/>
</dbReference>
<evidence type="ECO:0000313" key="6">
    <source>
        <dbReference type="Proteomes" id="UP000179807"/>
    </source>
</evidence>
<dbReference type="SUPFAM" id="SSF54928">
    <property type="entry name" value="RNA-binding domain, RBD"/>
    <property type="match status" value="1"/>
</dbReference>
<feature type="compositionally biased region" description="Basic and acidic residues" evidence="3">
    <location>
        <begin position="422"/>
        <end position="438"/>
    </location>
</feature>
<feature type="domain" description="RRM" evidence="4">
    <location>
        <begin position="1094"/>
        <end position="1168"/>
    </location>
</feature>
<dbReference type="VEuPathDB" id="TrichDB:TRFO_29269"/>
<sequence length="1221" mass="141484">MSTSGRNSLLAHRSALPNPFQSDASSADIKEVSFKKKPQITPRRITANHSNKISNKTTNNTLYRKFRNEESKLKMDIANLKDEISFLNEELENKLVGFSYIELASLFYPGKFPHPKNSKSDFVEDKNSEYNKLDKNIDKLEEIFDSESIFRFDKSNRHQKNVIQDMKKEMEETDEQLKEIREKISQIKNSQLYKDIHEQRDEIKNKHKQIHKVVVVHRNLKNEMRSLENDIDDIDQLQYILNSTNHTLEKHTKKYQQMREKQKKEEKVAREIYEKRKRIQISPILQSINREEKKRLYMSQSIVAQNIFDESEDEMKENNNSIEINLSRQELSIERWTNPILEEKINKPYDISNQSHIPKENELNHGKYEQTNEEDDNHGRIENQKDENKTEENQLEEYKKEENEEFNQNSNCSNQTKIKKVLNKDENDKESQKDKGEINSKLWSYIQENDIQIDSDFAFANQFLSENEEEEDTTTQFIKNNTKLSELSENHPGTSTETSIHSKVQSENENTKSERIDLSKETSSENNKESNKYEPNKDSKKERKGNEEKVDQVTANEDKQVQIEEGQIEKEVMERYLQENHNETPGEPTQFVMKTNKQNAQTIQNKKETNENICHIEKNTQNEKERNENEGNETEVNKNLKSENINQCSEDEKIKSSVDIQCEITERKHDAPSFFYPPESPEDSTSMAYSESDFSSATIKKHKHVKNISLKSKSNKQNHFNNLNFKPFNDSNNDSEENENRSRNDENANHELNIDESDSTSIFNSSDNISQSNIDTGKPPKKKDSKNDNFNNSKIDSDDSTSIACSEADFDLTIVKKNTIVVGSKSKEAPIILKNSPTQSYEQSRPYNQSQSENDSASLKSDAIPSLISPIQPRTINFNDINTIEKNINKVPDNNHIIVNHVDGKVYQDSDFLPTTSEYASDESEPLTIGIFSRPDKNSDAESSSKILDTNDNGESTTIVYSESSIHSKIEKEIKLQQDIQLNFQKFSDDDSNKDASSSTTHLVDLNQHSPTRDDLAVDKQVFYYETNTHSNLDSDSTSVIKSSSHLSERRLPSARSNISNRRTNKNNYNFSDKYYSDTTENIELKFIVGDERRCLRVGKFETKPSKKTIMPYFISFGSIESYFPAKINNLYEVFITFKKHDAAKNAKKQLKGPKVAGTRLKIEWDSSDNDSNYLNDQLNRKENNDDLMESVSMSSDNQGENNLTKSQTHEKRKLYFFSMS</sequence>
<feature type="compositionally biased region" description="Basic and acidic residues" evidence="3">
    <location>
        <begin position="605"/>
        <end position="637"/>
    </location>
</feature>
<evidence type="ECO:0000313" key="5">
    <source>
        <dbReference type="EMBL" id="OHT03348.1"/>
    </source>
</evidence>
<keyword evidence="6" id="KW-1185">Reference proteome</keyword>
<dbReference type="InterPro" id="IPR000504">
    <property type="entry name" value="RRM_dom"/>
</dbReference>
<feature type="compositionally biased region" description="Low complexity" evidence="3">
    <location>
        <begin position="761"/>
        <end position="774"/>
    </location>
</feature>
<dbReference type="GeneID" id="94841385"/>
<feature type="region of interest" description="Disordered" evidence="3">
    <location>
        <begin position="1034"/>
        <end position="1064"/>
    </location>
</feature>
<feature type="compositionally biased region" description="Polar residues" evidence="3">
    <location>
        <begin position="1055"/>
        <end position="1064"/>
    </location>
</feature>
<dbReference type="InterPro" id="IPR012677">
    <property type="entry name" value="Nucleotide-bd_a/b_plait_sf"/>
</dbReference>
<dbReference type="InterPro" id="IPR035979">
    <property type="entry name" value="RBD_domain_sf"/>
</dbReference>
<keyword evidence="2" id="KW-0175">Coiled coil</keyword>
<accession>A0A1J4K0S8</accession>